<keyword evidence="3" id="KW-1003">Cell membrane</keyword>
<keyword evidence="6 8" id="KW-0472">Membrane</keyword>
<comment type="caution">
    <text evidence="10">The sequence shown here is derived from an EMBL/GenBank/DDBJ whole genome shotgun (WGS) entry which is preliminary data.</text>
</comment>
<dbReference type="SUPFAM" id="SSF103473">
    <property type="entry name" value="MFS general substrate transporter"/>
    <property type="match status" value="1"/>
</dbReference>
<evidence type="ECO:0000256" key="1">
    <source>
        <dbReference type="ARBA" id="ARBA00004651"/>
    </source>
</evidence>
<feature type="transmembrane region" description="Helical" evidence="8">
    <location>
        <begin position="310"/>
        <end position="334"/>
    </location>
</feature>
<evidence type="ECO:0000256" key="6">
    <source>
        <dbReference type="ARBA" id="ARBA00023136"/>
    </source>
</evidence>
<feature type="transmembrane region" description="Helical" evidence="8">
    <location>
        <begin position="211"/>
        <end position="229"/>
    </location>
</feature>
<feature type="transmembrane region" description="Helical" evidence="8">
    <location>
        <begin position="59"/>
        <end position="78"/>
    </location>
</feature>
<evidence type="ECO:0000256" key="8">
    <source>
        <dbReference type="SAM" id="Phobius"/>
    </source>
</evidence>
<evidence type="ECO:0000259" key="9">
    <source>
        <dbReference type="PROSITE" id="PS50850"/>
    </source>
</evidence>
<evidence type="ECO:0000256" key="2">
    <source>
        <dbReference type="ARBA" id="ARBA00022448"/>
    </source>
</evidence>
<dbReference type="EMBL" id="BOOH01000045">
    <property type="protein sequence ID" value="GIH78962.1"/>
    <property type="molecule type" value="Genomic_DNA"/>
</dbReference>
<feature type="transmembrane region" description="Helical" evidence="8">
    <location>
        <begin position="113"/>
        <end position="137"/>
    </location>
</feature>
<dbReference type="RefSeq" id="WP_203893447.1">
    <property type="nucleotide sequence ID" value="NZ_BOOH01000045.1"/>
</dbReference>
<feature type="transmembrane region" description="Helical" evidence="8">
    <location>
        <begin position="149"/>
        <end position="166"/>
    </location>
</feature>
<dbReference type="Gene3D" id="1.20.1720.10">
    <property type="entry name" value="Multidrug resistance protein D"/>
    <property type="match status" value="1"/>
</dbReference>
<dbReference type="PROSITE" id="PS50850">
    <property type="entry name" value="MFS"/>
    <property type="match status" value="1"/>
</dbReference>
<feature type="region of interest" description="Disordered" evidence="7">
    <location>
        <begin position="487"/>
        <end position="510"/>
    </location>
</feature>
<evidence type="ECO:0000256" key="4">
    <source>
        <dbReference type="ARBA" id="ARBA00022692"/>
    </source>
</evidence>
<comment type="subcellular location">
    <subcellularLocation>
        <location evidence="1">Cell membrane</location>
        <topology evidence="1">Multi-pass membrane protein</topology>
    </subcellularLocation>
</comment>
<feature type="transmembrane region" description="Helical" evidence="8">
    <location>
        <begin position="20"/>
        <end position="39"/>
    </location>
</feature>
<feature type="transmembrane region" description="Helical" evidence="8">
    <location>
        <begin position="463"/>
        <end position="481"/>
    </location>
</feature>
<feature type="transmembrane region" description="Helical" evidence="8">
    <location>
        <begin position="235"/>
        <end position="258"/>
    </location>
</feature>
<feature type="transmembrane region" description="Helical" evidence="8">
    <location>
        <begin position="178"/>
        <end position="199"/>
    </location>
</feature>
<accession>A0A8J3W7M8</accession>
<feature type="transmembrane region" description="Helical" evidence="8">
    <location>
        <begin position="366"/>
        <end position="387"/>
    </location>
</feature>
<keyword evidence="11" id="KW-1185">Reference proteome</keyword>
<evidence type="ECO:0000256" key="5">
    <source>
        <dbReference type="ARBA" id="ARBA00022989"/>
    </source>
</evidence>
<feature type="domain" description="Major facilitator superfamily (MFS) profile" evidence="9">
    <location>
        <begin position="24"/>
        <end position="486"/>
    </location>
</feature>
<evidence type="ECO:0000256" key="7">
    <source>
        <dbReference type="SAM" id="MobiDB-lite"/>
    </source>
</evidence>
<reference evidence="10 11" key="1">
    <citation type="submission" date="2021-01" db="EMBL/GenBank/DDBJ databases">
        <title>Whole genome shotgun sequence of Planobispora longispora NBRC 13918.</title>
        <authorList>
            <person name="Komaki H."/>
            <person name="Tamura T."/>
        </authorList>
    </citation>
    <scope>NUCLEOTIDE SEQUENCE [LARGE SCALE GENOMIC DNA]</scope>
    <source>
        <strain evidence="10 11">NBRC 13918</strain>
    </source>
</reference>
<dbReference type="Gene3D" id="1.20.1250.20">
    <property type="entry name" value="MFS general substrate transporter like domains"/>
    <property type="match status" value="1"/>
</dbReference>
<keyword evidence="4 8" id="KW-0812">Transmembrane</keyword>
<dbReference type="PANTHER" id="PTHR42718:SF46">
    <property type="entry name" value="BLR6921 PROTEIN"/>
    <property type="match status" value="1"/>
</dbReference>
<feature type="transmembrane region" description="Helical" evidence="8">
    <location>
        <begin position="408"/>
        <end position="428"/>
    </location>
</feature>
<organism evidence="10 11">
    <name type="scientific">Planobispora longispora</name>
    <dbReference type="NCBI Taxonomy" id="28887"/>
    <lineage>
        <taxon>Bacteria</taxon>
        <taxon>Bacillati</taxon>
        <taxon>Actinomycetota</taxon>
        <taxon>Actinomycetes</taxon>
        <taxon>Streptosporangiales</taxon>
        <taxon>Streptosporangiaceae</taxon>
        <taxon>Planobispora</taxon>
    </lineage>
</organism>
<evidence type="ECO:0000313" key="11">
    <source>
        <dbReference type="Proteomes" id="UP000616724"/>
    </source>
</evidence>
<protein>
    <submittedName>
        <fullName evidence="10">MFS transporter</fullName>
    </submittedName>
</protein>
<dbReference type="InterPro" id="IPR011701">
    <property type="entry name" value="MFS"/>
</dbReference>
<dbReference type="InterPro" id="IPR036259">
    <property type="entry name" value="MFS_trans_sf"/>
</dbReference>
<feature type="transmembrane region" description="Helical" evidence="8">
    <location>
        <begin position="341"/>
        <end position="360"/>
    </location>
</feature>
<dbReference type="CDD" id="cd17321">
    <property type="entry name" value="MFS_MMR_MDR_like"/>
    <property type="match status" value="1"/>
</dbReference>
<keyword evidence="5 8" id="KW-1133">Transmembrane helix</keyword>
<dbReference type="PANTHER" id="PTHR42718">
    <property type="entry name" value="MAJOR FACILITATOR SUPERFAMILY MULTIDRUG TRANSPORTER MFSC"/>
    <property type="match status" value="1"/>
</dbReference>
<evidence type="ECO:0000313" key="10">
    <source>
        <dbReference type="EMBL" id="GIH78962.1"/>
    </source>
</evidence>
<dbReference type="InterPro" id="IPR020846">
    <property type="entry name" value="MFS_dom"/>
</dbReference>
<feature type="transmembrane region" description="Helical" evidence="8">
    <location>
        <begin position="90"/>
        <end position="107"/>
    </location>
</feature>
<keyword evidence="2" id="KW-0813">Transport</keyword>
<proteinExistence type="predicted"/>
<dbReference type="GO" id="GO:0022857">
    <property type="term" value="F:transmembrane transporter activity"/>
    <property type="evidence" value="ECO:0007669"/>
    <property type="project" value="InterPro"/>
</dbReference>
<feature type="transmembrane region" description="Helical" evidence="8">
    <location>
        <begin position="279"/>
        <end position="304"/>
    </location>
</feature>
<dbReference type="Pfam" id="PF07690">
    <property type="entry name" value="MFS_1"/>
    <property type="match status" value="1"/>
</dbReference>
<evidence type="ECO:0000256" key="3">
    <source>
        <dbReference type="ARBA" id="ARBA00022475"/>
    </source>
</evidence>
<sequence>MVALPQDLPGSPEYVSKLRYAWRVCSVTSLGLVLIGVSGSTLNVALPAVVRHFHADAFASGWILLAFLLVNTSTLVFFGRVADLLGRREVYLTGFALFTAASLLAGLSPNVWFLIAMRALQAIGAAMILANGTVIITDAFPPDRLSQGMGVYIGTLSVAQLAGPTLGGLVAEAAGWQWIFWVNVPAGLIALVWGAFTLRKVERGPREPVDALGNLIVFAAMSAALIALSEAGSRGLGSTVVLAGAAITAVLIPLLIVVERRASHPVLNVRLFGERMLAFANLASFCNALARASLILLAALYFQAARGVDAVTAALGVLPVPVGMALASPVTGALGRRISPYALSVGGALLGTCGLGVLMLNTAPATPYWVIGIGLFLCGCGSGTFLTGNTTQVMKALPPGSLGVVNGFRLMVMNVGIVLSVALTLSVLTSAVSPALRAQVYAGTLSRMSPVAVDQLMDGFQRTYGVLFCVAVAGTLLAALARSRKIPGVPSDAGDAGSQNDPDDRDSASR</sequence>
<dbReference type="Proteomes" id="UP000616724">
    <property type="component" value="Unassembled WGS sequence"/>
</dbReference>
<gene>
    <name evidence="10" type="ORF">Plo01_53910</name>
</gene>
<dbReference type="GO" id="GO:0005886">
    <property type="term" value="C:plasma membrane"/>
    <property type="evidence" value="ECO:0007669"/>
    <property type="project" value="UniProtKB-SubCell"/>
</dbReference>
<name>A0A8J3W7M8_9ACTN</name>
<dbReference type="AlphaFoldDB" id="A0A8J3W7M8"/>